<sequence length="81" mass="8690">MTYDETNSYQAAIPISAFDGGAKVEASASPTIVPLPYSNEAHIDPEEAYGVSQSSCHMLLFLHFAAKAGLMWIAMLIAQKA</sequence>
<comment type="caution">
    <text evidence="2">The sequence shown here is derived from an EMBL/GenBank/DDBJ whole genome shotgun (WGS) entry which is preliminary data.</text>
</comment>
<keyword evidence="1" id="KW-0812">Transmembrane</keyword>
<evidence type="ECO:0000313" key="2">
    <source>
        <dbReference type="EMBL" id="KZN43826.1"/>
    </source>
</evidence>
<name>A0A166Z4D3_9GAMM</name>
<dbReference type="SUPFAM" id="SSF82784">
    <property type="entry name" value="OsmC-like"/>
    <property type="match status" value="1"/>
</dbReference>
<reference evidence="2 3" key="1">
    <citation type="submission" date="2013-07" db="EMBL/GenBank/DDBJ databases">
        <title>Comparative Genomic and Metabolomic Analysis of Twelve Strains of Pseudoalteromonas luteoviolacea.</title>
        <authorList>
            <person name="Vynne N.G."/>
            <person name="Mansson M."/>
            <person name="Gram L."/>
        </authorList>
    </citation>
    <scope>NUCLEOTIDE SEQUENCE [LARGE SCALE GENOMIC DNA]</scope>
    <source>
        <strain evidence="2 3">NCIMB 1942</strain>
    </source>
</reference>
<protein>
    <submittedName>
        <fullName evidence="2">Uncharacterized protein</fullName>
    </submittedName>
</protein>
<dbReference type="EMBL" id="AUXT01000201">
    <property type="protein sequence ID" value="KZN43826.1"/>
    <property type="molecule type" value="Genomic_DNA"/>
</dbReference>
<dbReference type="PATRIC" id="fig|1365253.3.peg.4469"/>
<evidence type="ECO:0000313" key="3">
    <source>
        <dbReference type="Proteomes" id="UP000076587"/>
    </source>
</evidence>
<feature type="transmembrane region" description="Helical" evidence="1">
    <location>
        <begin position="58"/>
        <end position="78"/>
    </location>
</feature>
<dbReference type="InterPro" id="IPR015946">
    <property type="entry name" value="KH_dom-like_a/b"/>
</dbReference>
<keyword evidence="1" id="KW-1133">Transmembrane helix</keyword>
<accession>A0A166Z4D3</accession>
<dbReference type="InterPro" id="IPR036102">
    <property type="entry name" value="OsmC/Ohrsf"/>
</dbReference>
<keyword evidence="1" id="KW-0472">Membrane</keyword>
<dbReference type="Proteomes" id="UP000076587">
    <property type="component" value="Unassembled WGS sequence"/>
</dbReference>
<evidence type="ECO:0000256" key="1">
    <source>
        <dbReference type="SAM" id="Phobius"/>
    </source>
</evidence>
<dbReference type="AlphaFoldDB" id="A0A166Z4D3"/>
<dbReference type="OrthoDB" id="9795405at2"/>
<proteinExistence type="predicted"/>
<organism evidence="2 3">
    <name type="scientific">Pseudoalteromonas luteoviolacea NCIMB 1942</name>
    <dbReference type="NCBI Taxonomy" id="1365253"/>
    <lineage>
        <taxon>Bacteria</taxon>
        <taxon>Pseudomonadati</taxon>
        <taxon>Pseudomonadota</taxon>
        <taxon>Gammaproteobacteria</taxon>
        <taxon>Alteromonadales</taxon>
        <taxon>Pseudoalteromonadaceae</taxon>
        <taxon>Pseudoalteromonas</taxon>
    </lineage>
</organism>
<dbReference type="Gene3D" id="3.30.300.20">
    <property type="match status" value="1"/>
</dbReference>
<gene>
    <name evidence="2" type="ORF">N482_18530</name>
</gene>
<dbReference type="RefSeq" id="WP_063378790.1">
    <property type="nucleotide sequence ID" value="NZ_AUXT01000201.1"/>
</dbReference>